<proteinExistence type="predicted"/>
<dbReference type="Gene3D" id="3.40.1440.10">
    <property type="entry name" value="GIY-YIG endonuclease"/>
    <property type="match status" value="1"/>
</dbReference>
<evidence type="ECO:0000313" key="2">
    <source>
        <dbReference type="Proteomes" id="UP001595526"/>
    </source>
</evidence>
<name>A0ABV7JH88_9SPHI</name>
<organism evidence="1 2">
    <name type="scientific">Parapedobacter deserti</name>
    <dbReference type="NCBI Taxonomy" id="1912957"/>
    <lineage>
        <taxon>Bacteria</taxon>
        <taxon>Pseudomonadati</taxon>
        <taxon>Bacteroidota</taxon>
        <taxon>Sphingobacteriia</taxon>
        <taxon>Sphingobacteriales</taxon>
        <taxon>Sphingobacteriaceae</taxon>
        <taxon>Parapedobacter</taxon>
    </lineage>
</organism>
<protein>
    <submittedName>
        <fullName evidence="1">GIY-YIG nuclease family protein</fullName>
    </submittedName>
</protein>
<sequence>MLTYVYILTDSNRSNLHVGMTDNLQKVAGTFQKMTGLLPEGDLRIFRLVYHESFSSEEFALRRFREMSTYTRMQKERLIRKSNPNWLDVRPSQFRSADFLHPVSYTPHVSRH</sequence>
<gene>
    <name evidence="1" type="ORF">ACFOET_01230</name>
</gene>
<comment type="caution">
    <text evidence="1">The sequence shown here is derived from an EMBL/GenBank/DDBJ whole genome shotgun (WGS) entry which is preliminary data.</text>
</comment>
<dbReference type="InterPro" id="IPR035901">
    <property type="entry name" value="GIY-YIG_endonuc_sf"/>
</dbReference>
<keyword evidence="2" id="KW-1185">Reference proteome</keyword>
<dbReference type="EMBL" id="JBHRTA010000004">
    <property type="protein sequence ID" value="MFC3196225.1"/>
    <property type="molecule type" value="Genomic_DNA"/>
</dbReference>
<evidence type="ECO:0000313" key="1">
    <source>
        <dbReference type="EMBL" id="MFC3196225.1"/>
    </source>
</evidence>
<dbReference type="RefSeq" id="WP_379018735.1">
    <property type="nucleotide sequence ID" value="NZ_JBHRTA010000004.1"/>
</dbReference>
<reference evidence="2" key="1">
    <citation type="journal article" date="2019" name="Int. J. Syst. Evol. Microbiol.">
        <title>The Global Catalogue of Microorganisms (GCM) 10K type strain sequencing project: providing services to taxonomists for standard genome sequencing and annotation.</title>
        <authorList>
            <consortium name="The Broad Institute Genomics Platform"/>
            <consortium name="The Broad Institute Genome Sequencing Center for Infectious Disease"/>
            <person name="Wu L."/>
            <person name="Ma J."/>
        </authorList>
    </citation>
    <scope>NUCLEOTIDE SEQUENCE [LARGE SCALE GENOMIC DNA]</scope>
    <source>
        <strain evidence="2">KCTC 52416</strain>
    </source>
</reference>
<dbReference type="Proteomes" id="UP001595526">
    <property type="component" value="Unassembled WGS sequence"/>
</dbReference>
<accession>A0ABV7JH88</accession>